<dbReference type="EMBL" id="FXXI01000015">
    <property type="protein sequence ID" value="SMS02955.1"/>
    <property type="molecule type" value="Genomic_DNA"/>
</dbReference>
<dbReference type="EMBL" id="JAWRCO010000002">
    <property type="protein sequence ID" value="MDW6005123.1"/>
    <property type="molecule type" value="Genomic_DNA"/>
</dbReference>
<dbReference type="OrthoDB" id="5906706at2"/>
<reference evidence="3 4" key="1">
    <citation type="submission" date="2017-05" db="EMBL/GenBank/DDBJ databases">
        <authorList>
            <person name="Song R."/>
            <person name="Chenine A.L."/>
            <person name="Ruprecht R.M."/>
        </authorList>
    </citation>
    <scope>NUCLEOTIDE SEQUENCE [LARGE SCALE GENOMIC DNA]</scope>
    <source>
        <strain evidence="3 4">CECT 7927</strain>
    </source>
</reference>
<gene>
    <name evidence="2" type="ORF">SBX37_19860</name>
    <name evidence="3" type="ORF">VIM7927_04317</name>
</gene>
<feature type="signal peptide" evidence="1">
    <location>
        <begin position="1"/>
        <end position="22"/>
    </location>
</feature>
<accession>A0A1Y6IZ53</accession>
<name>A0A1Y6IZ53_9VIBR</name>
<keyword evidence="1" id="KW-0732">Signal</keyword>
<evidence type="ECO:0000313" key="2">
    <source>
        <dbReference type="EMBL" id="MDW6005123.1"/>
    </source>
</evidence>
<proteinExistence type="predicted"/>
<feature type="chain" id="PRO_5013300523" description="Zinc resistance-associated protein" evidence="1">
    <location>
        <begin position="23"/>
        <end position="110"/>
    </location>
</feature>
<evidence type="ECO:0000313" key="4">
    <source>
        <dbReference type="Proteomes" id="UP000196125"/>
    </source>
</evidence>
<protein>
    <recommendedName>
        <fullName evidence="6">Zinc resistance-associated protein</fullName>
    </recommendedName>
</protein>
<dbReference type="Proteomes" id="UP000196125">
    <property type="component" value="Unassembled WGS sequence"/>
</dbReference>
<reference evidence="2 5" key="2">
    <citation type="submission" date="2023-11" db="EMBL/GenBank/DDBJ databases">
        <title>Plant-associative lifestyle of Vibrio porteresiae and its evolutionary dynamics.</title>
        <authorList>
            <person name="Rameshkumar N."/>
            <person name="Kirti K."/>
        </authorList>
    </citation>
    <scope>NUCLEOTIDE SEQUENCE [LARGE SCALE GENOMIC DNA]</scope>
    <source>
        <strain evidence="2 5">MSSRF38</strain>
    </source>
</reference>
<evidence type="ECO:0000313" key="5">
    <source>
        <dbReference type="Proteomes" id="UP001283366"/>
    </source>
</evidence>
<dbReference type="AlphaFoldDB" id="A0A1Y6IZ53"/>
<organism evidence="3 4">
    <name type="scientific">Vibrio mangrovi</name>
    <dbReference type="NCBI Taxonomy" id="474394"/>
    <lineage>
        <taxon>Bacteria</taxon>
        <taxon>Pseudomonadati</taxon>
        <taxon>Pseudomonadota</taxon>
        <taxon>Gammaproteobacteria</taxon>
        <taxon>Vibrionales</taxon>
        <taxon>Vibrionaceae</taxon>
        <taxon>Vibrio</taxon>
    </lineage>
</organism>
<evidence type="ECO:0000256" key="1">
    <source>
        <dbReference type="SAM" id="SignalP"/>
    </source>
</evidence>
<evidence type="ECO:0000313" key="3">
    <source>
        <dbReference type="EMBL" id="SMS02955.1"/>
    </source>
</evidence>
<keyword evidence="5" id="KW-1185">Reference proteome</keyword>
<sequence length="110" mass="12130">MKTHNKIVFGIVALVLSAGAMAHYAGHGYMAAANGNGGRGQQTMMNVDHPMHQAMNGTLQERQQRMQQLHSDPQAMQQWMTQMHRNAGNYGNGIGCHGNWNVPDNDEAEK</sequence>
<dbReference type="Proteomes" id="UP001283366">
    <property type="component" value="Unassembled WGS sequence"/>
</dbReference>
<evidence type="ECO:0008006" key="6">
    <source>
        <dbReference type="Google" id="ProtNLM"/>
    </source>
</evidence>
<dbReference type="RefSeq" id="WP_143693325.1">
    <property type="nucleotide sequence ID" value="NZ_AP024884.1"/>
</dbReference>